<protein>
    <recommendedName>
        <fullName evidence="4">F-box domain-containing protein</fullName>
    </recommendedName>
</protein>
<dbReference type="AlphaFoldDB" id="A0A9P3PGP2"/>
<evidence type="ECO:0000313" key="3">
    <source>
        <dbReference type="Proteomes" id="UP001063166"/>
    </source>
</evidence>
<dbReference type="Gene3D" id="1.20.1280.50">
    <property type="match status" value="1"/>
</dbReference>
<keyword evidence="3" id="KW-1185">Reference proteome</keyword>
<comment type="caution">
    <text evidence="2">The sequence shown here is derived from an EMBL/GenBank/DDBJ whole genome shotgun (WGS) entry which is preliminary data.</text>
</comment>
<dbReference type="OrthoDB" id="3365698at2759"/>
<dbReference type="SUPFAM" id="SSF81383">
    <property type="entry name" value="F-box domain"/>
    <property type="match status" value="1"/>
</dbReference>
<evidence type="ECO:0000256" key="1">
    <source>
        <dbReference type="SAM" id="MobiDB-lite"/>
    </source>
</evidence>
<evidence type="ECO:0000313" key="2">
    <source>
        <dbReference type="EMBL" id="GLB35608.1"/>
    </source>
</evidence>
<gene>
    <name evidence="2" type="ORF">LshimejAT787_0211730</name>
</gene>
<organism evidence="2 3">
    <name type="scientific">Lyophyllum shimeji</name>
    <name type="common">Hon-shimeji</name>
    <name type="synonym">Tricholoma shimeji</name>
    <dbReference type="NCBI Taxonomy" id="47721"/>
    <lineage>
        <taxon>Eukaryota</taxon>
        <taxon>Fungi</taxon>
        <taxon>Dikarya</taxon>
        <taxon>Basidiomycota</taxon>
        <taxon>Agaricomycotina</taxon>
        <taxon>Agaricomycetes</taxon>
        <taxon>Agaricomycetidae</taxon>
        <taxon>Agaricales</taxon>
        <taxon>Tricholomatineae</taxon>
        <taxon>Lyophyllaceae</taxon>
        <taxon>Lyophyllum</taxon>
    </lineage>
</organism>
<accession>A0A9P3PGP2</accession>
<dbReference type="InterPro" id="IPR036047">
    <property type="entry name" value="F-box-like_dom_sf"/>
</dbReference>
<feature type="region of interest" description="Disordered" evidence="1">
    <location>
        <begin position="1"/>
        <end position="82"/>
    </location>
</feature>
<proteinExistence type="predicted"/>
<reference evidence="2" key="1">
    <citation type="submission" date="2022-07" db="EMBL/GenBank/DDBJ databases">
        <title>The genome of Lyophyllum shimeji provides insight into the initial evolution of ectomycorrhizal fungal genome.</title>
        <authorList>
            <person name="Kobayashi Y."/>
            <person name="Shibata T."/>
            <person name="Hirakawa H."/>
            <person name="Shigenobu S."/>
            <person name="Nishiyama T."/>
            <person name="Yamada A."/>
            <person name="Hasebe M."/>
            <person name="Kawaguchi M."/>
        </authorList>
    </citation>
    <scope>NUCLEOTIDE SEQUENCE</scope>
    <source>
        <strain evidence="2">AT787</strain>
    </source>
</reference>
<dbReference type="EMBL" id="BRPK01000002">
    <property type="protein sequence ID" value="GLB35608.1"/>
    <property type="molecule type" value="Genomic_DNA"/>
</dbReference>
<evidence type="ECO:0008006" key="4">
    <source>
        <dbReference type="Google" id="ProtNLM"/>
    </source>
</evidence>
<dbReference type="Proteomes" id="UP001063166">
    <property type="component" value="Unassembled WGS sequence"/>
</dbReference>
<sequence length="552" mass="60874">MKKPIQSLKKFVKKTFHRDKSSTPSPNPSSADPNPLALSRVLPSVSGSPASSSARSHLSAPHASSRSAPAEPVVPQVPSSTGRQRVAAARVPEFIGPPGPANNLPGEILFAIFLACAPSKYLSHHEIIRGGYSPWPISQVCRSWRAFSLATPELWSTIIYNTGNVKSIESTKARAELILERSRTLPLTVKLYCTRQGASWIPRPHPILEVLMKAADRWERLDLAMTLTMLYELAPLRWRLSRLHHLSIGIIPSDYTPSGMCPVFDSVPSLFSLDLAGAPLFSVVTNGEEVLSRTDLPFWTLTTFRGRYSATTLTFLAQCMNVTTCKLESPLTRRRPGDIFPIAHLPVLRNLELCSSYEWDSGPLPIYTSNAIHLAITLQTETWDAVATRVACSLSGSALHISSLSIRLLSEVVGEARDRAASLLGLIRAAPDARRLEISTKRGIMYNFLEVLIPDSIGRTATRYDILSLDELVLKGVYDPRLCIKLLTARFCKADANRLFGSESDTAHSLRVQMVMTGRNAHRLASAEKAKIDVLRRNGVHVILDPKPDIFH</sequence>
<feature type="compositionally biased region" description="Low complexity" evidence="1">
    <location>
        <begin position="22"/>
        <end position="70"/>
    </location>
</feature>
<name>A0A9P3PGP2_LYOSH</name>